<dbReference type="InterPro" id="IPR026891">
    <property type="entry name" value="Fn3-like"/>
</dbReference>
<evidence type="ECO:0000313" key="4">
    <source>
        <dbReference type="EMBL" id="SDZ86049.1"/>
    </source>
</evidence>
<dbReference type="InterPro" id="IPR017853">
    <property type="entry name" value="GH"/>
</dbReference>
<dbReference type="PRINTS" id="PR00133">
    <property type="entry name" value="GLHYDRLASE3"/>
</dbReference>
<sequence length="800" mass="86693">MFTNQDKLKNWLLPVLFFVCSPALVFAQKKEVPLYKNPKAAVPERLKDLLGKMTIEEKVGQLSTLLGWEMYEKKGKGVIASEKFKKAAEAQQTGMLWATLRADPWTQKTLETGLDPYKAALATNALQKYIIEHTRLQIPVFIAEECPHGHMAIGTTVFPTSIGQSSTWDPLLIQSMATAIAKEARLQGAHIGYGPVLDLAREPRWSRVEETYGEDEFLNSTMGVAMVRGFQGVNNMLNSGVNIISTLKHFTAYGAPEGGHNAGLINPGRRELLSSYLLPFEATVKAGALSIMAAYNSVDGVPCSSNPYLLDTLLHKQWGFKGFSVSDLGSIDGLVMTQHVAANPADAAVLAMNAGLDNDLGGQIFSAPLLAAVKDGRVSQQRIDEAVGRLLTQKFEMGLFENPYVDPKAAQKFVRNAATVALARKVAQESLILLKNESSALPLKKNIGSIAVIGPNADNVYNQLGDYTAPQDPKAIITVLEGIKAKLPSAKVNYVKGCAIRDTADVHIADAVAAAEQSDVAVVVLGGSSARDFKTEYISTGAATVSQGTTGLSDMESGEGFDRSTLDLMGRQLELLQAVVKTGKPVILVFIGGRPLNLNWPAEHVSAIVSAWYPGQEGGNAIADVLFGDYNPAGRLPVSIPRSVGQLPVYYNYQNSSRHDYVEGPASPLYSFGYGLSFSKFKYSDLKAEVSEADDLTLNVSVAVTNESDRDGDEVTQLYVRDDVSSVVTPVEQLKAFSRINIKAGQTKTVSFVLHKQDLSLLNQQMQKVVEAGDFTLRIGAGSQEIKLEKKININKNYKL</sequence>
<dbReference type="InterPro" id="IPR036962">
    <property type="entry name" value="Glyco_hydro_3_N_sf"/>
</dbReference>
<evidence type="ECO:0000313" key="5">
    <source>
        <dbReference type="Proteomes" id="UP000198850"/>
    </source>
</evidence>
<dbReference type="RefSeq" id="WP_090554355.1">
    <property type="nucleotide sequence ID" value="NZ_FNRA01000001.1"/>
</dbReference>
<gene>
    <name evidence="4" type="ORF">SAMN05443550_101238</name>
</gene>
<dbReference type="InterPro" id="IPR001764">
    <property type="entry name" value="Glyco_hydro_3_N"/>
</dbReference>
<dbReference type="SUPFAM" id="SSF51445">
    <property type="entry name" value="(Trans)glycosidases"/>
    <property type="match status" value="1"/>
</dbReference>
<dbReference type="GO" id="GO:0009251">
    <property type="term" value="P:glucan catabolic process"/>
    <property type="evidence" value="ECO:0007669"/>
    <property type="project" value="TreeGrafter"/>
</dbReference>
<evidence type="ECO:0000256" key="1">
    <source>
        <dbReference type="ARBA" id="ARBA00005336"/>
    </source>
</evidence>
<dbReference type="PANTHER" id="PTHR30620:SF123">
    <property type="entry name" value="BETA-XYLOSIDASE"/>
    <property type="match status" value="1"/>
</dbReference>
<dbReference type="FunFam" id="3.40.50.1700:FF:000009">
    <property type="entry name" value="Periplasmic beta-glucosidase"/>
    <property type="match status" value="1"/>
</dbReference>
<dbReference type="OrthoDB" id="9758670at2"/>
<dbReference type="InterPro" id="IPR036881">
    <property type="entry name" value="Glyco_hydro_3_C_sf"/>
</dbReference>
<name>A0A1H3WFX7_9SPHI</name>
<dbReference type="EMBL" id="FNRA01000001">
    <property type="protein sequence ID" value="SDZ86049.1"/>
    <property type="molecule type" value="Genomic_DNA"/>
</dbReference>
<dbReference type="Proteomes" id="UP000198850">
    <property type="component" value="Unassembled WGS sequence"/>
</dbReference>
<protein>
    <submittedName>
        <fullName evidence="4">Beta-glucosidase</fullName>
    </submittedName>
</protein>
<dbReference type="InterPro" id="IPR002772">
    <property type="entry name" value="Glyco_hydro_3_C"/>
</dbReference>
<dbReference type="Gene3D" id="3.40.50.1700">
    <property type="entry name" value="Glycoside hydrolase family 3 C-terminal domain"/>
    <property type="match status" value="1"/>
</dbReference>
<dbReference type="Pfam" id="PF14310">
    <property type="entry name" value="Fn3-like"/>
    <property type="match status" value="1"/>
</dbReference>
<dbReference type="SUPFAM" id="SSF52279">
    <property type="entry name" value="Beta-D-glucan exohydrolase, C-terminal domain"/>
    <property type="match status" value="1"/>
</dbReference>
<keyword evidence="2" id="KW-0378">Hydrolase</keyword>
<proteinExistence type="inferred from homology"/>
<dbReference type="Pfam" id="PF00933">
    <property type="entry name" value="Glyco_hydro_3"/>
    <property type="match status" value="1"/>
</dbReference>
<dbReference type="FunFam" id="2.60.40.10:FF:000495">
    <property type="entry name" value="Periplasmic beta-glucosidase"/>
    <property type="match status" value="1"/>
</dbReference>
<feature type="domain" description="Fibronectin type III-like" evidence="3">
    <location>
        <begin position="714"/>
        <end position="783"/>
    </location>
</feature>
<accession>A0A1H3WFX7</accession>
<dbReference type="AlphaFoldDB" id="A0A1H3WFX7"/>
<reference evidence="4 5" key="1">
    <citation type="submission" date="2016-10" db="EMBL/GenBank/DDBJ databases">
        <authorList>
            <person name="de Groot N.N."/>
        </authorList>
    </citation>
    <scope>NUCLEOTIDE SEQUENCE [LARGE SCALE GENOMIC DNA]</scope>
    <source>
        <strain evidence="4 5">DSM 19033</strain>
    </source>
</reference>
<evidence type="ECO:0000259" key="3">
    <source>
        <dbReference type="SMART" id="SM01217"/>
    </source>
</evidence>
<dbReference type="STRING" id="425514.SAMN05443550_101238"/>
<dbReference type="Pfam" id="PF01915">
    <property type="entry name" value="Glyco_hydro_3_C"/>
    <property type="match status" value="1"/>
</dbReference>
<dbReference type="GO" id="GO:0008422">
    <property type="term" value="F:beta-glucosidase activity"/>
    <property type="evidence" value="ECO:0007669"/>
    <property type="project" value="UniProtKB-ARBA"/>
</dbReference>
<evidence type="ECO:0000256" key="2">
    <source>
        <dbReference type="ARBA" id="ARBA00022801"/>
    </source>
</evidence>
<dbReference type="InterPro" id="IPR051915">
    <property type="entry name" value="Cellulose_Degrad_GH3"/>
</dbReference>
<keyword evidence="5" id="KW-1185">Reference proteome</keyword>
<dbReference type="Gene3D" id="2.60.40.10">
    <property type="entry name" value="Immunoglobulins"/>
    <property type="match status" value="1"/>
</dbReference>
<dbReference type="InterPro" id="IPR013783">
    <property type="entry name" value="Ig-like_fold"/>
</dbReference>
<dbReference type="SMART" id="SM01217">
    <property type="entry name" value="Fn3_like"/>
    <property type="match status" value="1"/>
</dbReference>
<comment type="similarity">
    <text evidence="1">Belongs to the glycosyl hydrolase 3 family.</text>
</comment>
<dbReference type="Gene3D" id="3.20.20.300">
    <property type="entry name" value="Glycoside hydrolase, family 3, N-terminal domain"/>
    <property type="match status" value="1"/>
</dbReference>
<organism evidence="4 5">
    <name type="scientific">Pedobacter hartonius</name>
    <dbReference type="NCBI Taxonomy" id="425514"/>
    <lineage>
        <taxon>Bacteria</taxon>
        <taxon>Pseudomonadati</taxon>
        <taxon>Bacteroidota</taxon>
        <taxon>Sphingobacteriia</taxon>
        <taxon>Sphingobacteriales</taxon>
        <taxon>Sphingobacteriaceae</taxon>
        <taxon>Pedobacter</taxon>
    </lineage>
</organism>
<dbReference type="PANTHER" id="PTHR30620">
    <property type="entry name" value="PERIPLASMIC BETA-GLUCOSIDASE-RELATED"/>
    <property type="match status" value="1"/>
</dbReference>